<accession>A0A8C1XZR3</accession>
<evidence type="ECO:0000259" key="1">
    <source>
        <dbReference type="Pfam" id="PF17919"/>
    </source>
</evidence>
<dbReference type="Ensembl" id="ENSCCRT00010026445.1">
    <property type="protein sequence ID" value="ENSCCRP00010024122.1"/>
    <property type="gene ID" value="ENSCCRG00010010383.1"/>
</dbReference>
<name>A0A8C1XZR3_CYPCA</name>
<evidence type="ECO:0000313" key="4">
    <source>
        <dbReference type="Proteomes" id="UP000694700"/>
    </source>
</evidence>
<evidence type="ECO:0000313" key="2">
    <source>
        <dbReference type="Ensembl" id="ENSCCRP00015088543.1"/>
    </source>
</evidence>
<keyword evidence="3" id="KW-1185">Reference proteome</keyword>
<reference evidence="2" key="1">
    <citation type="submission" date="2025-05" db="UniProtKB">
        <authorList>
            <consortium name="Ensembl"/>
        </authorList>
    </citation>
    <scope>IDENTIFICATION</scope>
</reference>
<dbReference type="Gene3D" id="3.10.20.370">
    <property type="match status" value="1"/>
</dbReference>
<proteinExistence type="predicted"/>
<protein>
    <recommendedName>
        <fullName evidence="1">Reverse transcriptase/retrotransposon-derived protein RNase H-like domain-containing protein</fullName>
    </recommendedName>
</protein>
<dbReference type="PANTHER" id="PTHR33064">
    <property type="entry name" value="POL PROTEIN"/>
    <property type="match status" value="1"/>
</dbReference>
<feature type="domain" description="Reverse transcriptase/retrotransposon-derived protein RNase H-like" evidence="1">
    <location>
        <begin position="20"/>
        <end position="86"/>
    </location>
</feature>
<dbReference type="Proteomes" id="UP000694427">
    <property type="component" value="Unplaced"/>
</dbReference>
<dbReference type="AlphaFoldDB" id="A0A8C1XZR3"/>
<dbReference type="Ensembl" id="ENSCCRT00015091404.1">
    <property type="protein sequence ID" value="ENSCCRP00015088543.1"/>
    <property type="gene ID" value="ENSCCRG00015035746.1"/>
</dbReference>
<dbReference type="Ensembl" id="ENSCCRT00020076959.1">
    <property type="protein sequence ID" value="ENSCCRP00020070047.1"/>
    <property type="gene ID" value="ENSCCRG00020032768.1"/>
</dbReference>
<evidence type="ECO:0000313" key="3">
    <source>
        <dbReference type="Proteomes" id="UP000694427"/>
    </source>
</evidence>
<dbReference type="SUPFAM" id="SSF56672">
    <property type="entry name" value="DNA/RNA polymerases"/>
    <property type="match status" value="1"/>
</dbReference>
<dbReference type="InterPro" id="IPR043502">
    <property type="entry name" value="DNA/RNA_pol_sf"/>
</dbReference>
<sequence length="136" mass="15508">MLHWINLTDHKTLPNTQLHWTDEVEVHFNAWKQAITTAPTLGLPDYGKVFHLHAQETEVVAIGVLLQQHGPTYRPVAYLSKKLDNVASGMPRKVSENYYMYASAYNISWGSNLAPRCPSEDRYKAQSADQYGKIDF</sequence>
<organism evidence="2 4">
    <name type="scientific">Cyprinus carpio</name>
    <name type="common">Common carp</name>
    <dbReference type="NCBI Taxonomy" id="7962"/>
    <lineage>
        <taxon>Eukaryota</taxon>
        <taxon>Metazoa</taxon>
        <taxon>Chordata</taxon>
        <taxon>Craniata</taxon>
        <taxon>Vertebrata</taxon>
        <taxon>Euteleostomi</taxon>
        <taxon>Actinopterygii</taxon>
        <taxon>Neopterygii</taxon>
        <taxon>Teleostei</taxon>
        <taxon>Ostariophysi</taxon>
        <taxon>Cypriniformes</taxon>
        <taxon>Cyprinidae</taxon>
        <taxon>Cyprininae</taxon>
        <taxon>Cyprinus</taxon>
    </lineage>
</organism>
<dbReference type="InterPro" id="IPR041577">
    <property type="entry name" value="RT_RNaseH_2"/>
</dbReference>
<dbReference type="Pfam" id="PF17919">
    <property type="entry name" value="RT_RNaseH_2"/>
    <property type="match status" value="1"/>
</dbReference>
<dbReference type="PANTHER" id="PTHR33064:SF37">
    <property type="entry name" value="RIBONUCLEASE H"/>
    <property type="match status" value="1"/>
</dbReference>
<dbReference type="Proteomes" id="UP000694701">
    <property type="component" value="Unplaced"/>
</dbReference>
<dbReference type="InterPro" id="IPR051320">
    <property type="entry name" value="Viral_Replic_Matur_Polypro"/>
</dbReference>
<dbReference type="Proteomes" id="UP000694700">
    <property type="component" value="Unplaced"/>
</dbReference>